<evidence type="ECO:0000256" key="7">
    <source>
        <dbReference type="ARBA" id="ARBA00022782"/>
    </source>
</evidence>
<name>A0AAW2NLM1_SESRA</name>
<dbReference type="PANTHER" id="PTHR33285:SF22">
    <property type="entry name" value="PHYTOSULFOKINES 6-RELATED"/>
    <property type="match status" value="1"/>
</dbReference>
<dbReference type="GO" id="GO:0030154">
    <property type="term" value="P:cell differentiation"/>
    <property type="evidence" value="ECO:0007669"/>
    <property type="project" value="UniProtKB-UniRule"/>
</dbReference>
<keyword evidence="5 9" id="KW-0765">Sulfation</keyword>
<comment type="caution">
    <text evidence="11">The sequence shown here is derived from an EMBL/GenBank/DDBJ whole genome shotgun (WGS) entry which is preliminary data.</text>
</comment>
<comment type="function">
    <text evidence="9">Promotes plant cell differentiation, organogenesis and somatic embryogenesis as well as cell proliferation.</text>
</comment>
<evidence type="ECO:0000256" key="9">
    <source>
        <dbReference type="RuleBase" id="RU368031"/>
    </source>
</evidence>
<feature type="transmembrane region" description="Helical" evidence="10">
    <location>
        <begin position="54"/>
        <end position="74"/>
    </location>
</feature>
<dbReference type="EMBL" id="JACGWJ010000019">
    <property type="protein sequence ID" value="KAL0344760.1"/>
    <property type="molecule type" value="Genomic_DNA"/>
</dbReference>
<keyword evidence="8 9" id="KW-0339">Growth factor</keyword>
<keyword evidence="10" id="KW-0812">Transmembrane</keyword>
<dbReference type="Pfam" id="PF06404">
    <property type="entry name" value="PSK"/>
    <property type="match status" value="1"/>
</dbReference>
<evidence type="ECO:0000313" key="11">
    <source>
        <dbReference type="EMBL" id="KAL0344760.1"/>
    </source>
</evidence>
<dbReference type="GO" id="GO:0005576">
    <property type="term" value="C:extracellular region"/>
    <property type="evidence" value="ECO:0007669"/>
    <property type="project" value="UniProtKB-SubCell"/>
</dbReference>
<evidence type="ECO:0000256" key="8">
    <source>
        <dbReference type="ARBA" id="ARBA00023030"/>
    </source>
</evidence>
<dbReference type="GO" id="GO:0008083">
    <property type="term" value="F:growth factor activity"/>
    <property type="evidence" value="ECO:0007669"/>
    <property type="project" value="UniProtKB-UniRule"/>
</dbReference>
<keyword evidence="10" id="KW-1133">Transmembrane helix</keyword>
<evidence type="ECO:0000256" key="10">
    <source>
        <dbReference type="SAM" id="Phobius"/>
    </source>
</evidence>
<evidence type="ECO:0000256" key="4">
    <source>
        <dbReference type="ARBA" id="ARBA00022525"/>
    </source>
</evidence>
<protein>
    <recommendedName>
        <fullName evidence="9">Phytosulfokine</fullName>
    </recommendedName>
    <component>
        <recommendedName>
            <fullName evidence="9">Phytosulfokine-alpha</fullName>
            <shortName evidence="9">PSK-alpha</shortName>
            <shortName evidence="9">Phytosulfokine-a</shortName>
        </recommendedName>
    </component>
    <component>
        <recommendedName>
            <fullName evidence="9">Phytosulfokine-beta</fullName>
            <shortName evidence="9">PSK-beta</shortName>
            <shortName evidence="9">Phytosulfokine-b</shortName>
        </recommendedName>
    </component>
</protein>
<evidence type="ECO:0000256" key="3">
    <source>
        <dbReference type="ARBA" id="ARBA00022473"/>
    </source>
</evidence>
<comment type="subcellular location">
    <subcellularLocation>
        <location evidence="1 9">Secreted</location>
    </subcellularLocation>
</comment>
<evidence type="ECO:0000256" key="1">
    <source>
        <dbReference type="ARBA" id="ARBA00004613"/>
    </source>
</evidence>
<keyword evidence="6 9" id="KW-0732">Signal</keyword>
<organism evidence="11">
    <name type="scientific">Sesamum radiatum</name>
    <name type="common">Black benniseed</name>
    <dbReference type="NCBI Taxonomy" id="300843"/>
    <lineage>
        <taxon>Eukaryota</taxon>
        <taxon>Viridiplantae</taxon>
        <taxon>Streptophyta</taxon>
        <taxon>Embryophyta</taxon>
        <taxon>Tracheophyta</taxon>
        <taxon>Spermatophyta</taxon>
        <taxon>Magnoliopsida</taxon>
        <taxon>eudicotyledons</taxon>
        <taxon>Gunneridae</taxon>
        <taxon>Pentapetalae</taxon>
        <taxon>asterids</taxon>
        <taxon>lamiids</taxon>
        <taxon>Lamiales</taxon>
        <taxon>Pedaliaceae</taxon>
        <taxon>Sesamum</taxon>
    </lineage>
</organism>
<dbReference type="InterPro" id="IPR009438">
    <property type="entry name" value="Phytosulfokine"/>
</dbReference>
<proteinExistence type="inferred from homology"/>
<keyword evidence="3 9" id="KW-0217">Developmental protein</keyword>
<evidence type="ECO:0000256" key="5">
    <source>
        <dbReference type="ARBA" id="ARBA00022641"/>
    </source>
</evidence>
<dbReference type="GO" id="GO:0008283">
    <property type="term" value="P:cell population proliferation"/>
    <property type="evidence" value="ECO:0007669"/>
    <property type="project" value="UniProtKB-UniRule"/>
</dbReference>
<sequence>MLLVLKNIRKLWEYKTQQQQQQQQQQHKIPLPLPLPLPLALPPHSHSPLQMKHLPLSQLPIIISLFLLLLLFIVSPHPSASAHTPDQITLQDDDLSSVRSFEKLMGLEECGDKDEGCWKRRMVAEAHLDYIYTQHHQP</sequence>
<accession>A0AAW2NLM1</accession>
<keyword evidence="7 9" id="KW-0221">Differentiation</keyword>
<keyword evidence="10" id="KW-0472">Membrane</keyword>
<comment type="PTM">
    <text evidence="9">PSK-alpha is produced by endopeptidase digestion. PSK-beta is produced from PSK-alpha by exopeptidase digestion.</text>
</comment>
<reference evidence="11" key="1">
    <citation type="submission" date="2020-06" db="EMBL/GenBank/DDBJ databases">
        <authorList>
            <person name="Li T."/>
            <person name="Hu X."/>
            <person name="Zhang T."/>
            <person name="Song X."/>
            <person name="Zhang H."/>
            <person name="Dai N."/>
            <person name="Sheng W."/>
            <person name="Hou X."/>
            <person name="Wei L."/>
        </authorList>
    </citation>
    <scope>NUCLEOTIDE SEQUENCE</scope>
    <source>
        <strain evidence="11">G02</strain>
        <tissue evidence="11">Leaf</tissue>
    </source>
</reference>
<comment type="similarity">
    <text evidence="2 9">Belongs to the phytosulfokine family.</text>
</comment>
<dbReference type="AlphaFoldDB" id="A0AAW2NLM1"/>
<dbReference type="PANTHER" id="PTHR33285">
    <property type="entry name" value="PHYTOSULFOKINES 3"/>
    <property type="match status" value="1"/>
</dbReference>
<keyword evidence="4 9" id="KW-0964">Secreted</keyword>
<comment type="PTM">
    <text evidence="9">Sulfation is important for activity and for the binding to a putative membrane receptor.</text>
</comment>
<reference evidence="11" key="2">
    <citation type="journal article" date="2024" name="Plant">
        <title>Genomic evolution and insights into agronomic trait innovations of Sesamum species.</title>
        <authorList>
            <person name="Miao H."/>
            <person name="Wang L."/>
            <person name="Qu L."/>
            <person name="Liu H."/>
            <person name="Sun Y."/>
            <person name="Le M."/>
            <person name="Wang Q."/>
            <person name="Wei S."/>
            <person name="Zheng Y."/>
            <person name="Lin W."/>
            <person name="Duan Y."/>
            <person name="Cao H."/>
            <person name="Xiong S."/>
            <person name="Wang X."/>
            <person name="Wei L."/>
            <person name="Li C."/>
            <person name="Ma Q."/>
            <person name="Ju M."/>
            <person name="Zhao R."/>
            <person name="Li G."/>
            <person name="Mu C."/>
            <person name="Tian Q."/>
            <person name="Mei H."/>
            <person name="Zhang T."/>
            <person name="Gao T."/>
            <person name="Zhang H."/>
        </authorList>
    </citation>
    <scope>NUCLEOTIDE SEQUENCE</scope>
    <source>
        <strain evidence="11">G02</strain>
    </source>
</reference>
<gene>
    <name evidence="11" type="ORF">Sradi_4307300</name>
</gene>
<evidence type="ECO:0000256" key="6">
    <source>
        <dbReference type="ARBA" id="ARBA00022729"/>
    </source>
</evidence>
<evidence type="ECO:0000256" key="2">
    <source>
        <dbReference type="ARBA" id="ARBA00010781"/>
    </source>
</evidence>